<dbReference type="Proteomes" id="UP000278398">
    <property type="component" value="Unassembled WGS sequence"/>
</dbReference>
<feature type="domain" description="TRAP C4-dicarboxylate transport system permease DctM subunit" evidence="8">
    <location>
        <begin position="16"/>
        <end position="430"/>
    </location>
</feature>
<keyword evidence="3 7" id="KW-0997">Cell inner membrane</keyword>
<feature type="transmembrane region" description="Helical" evidence="7">
    <location>
        <begin position="283"/>
        <end position="305"/>
    </location>
</feature>
<evidence type="ECO:0000256" key="2">
    <source>
        <dbReference type="ARBA" id="ARBA00022475"/>
    </source>
</evidence>
<feature type="transmembrane region" description="Helical" evidence="7">
    <location>
        <begin position="30"/>
        <end position="52"/>
    </location>
</feature>
<evidence type="ECO:0000256" key="7">
    <source>
        <dbReference type="RuleBase" id="RU369079"/>
    </source>
</evidence>
<keyword evidence="5 7" id="KW-1133">Transmembrane helix</keyword>
<feature type="transmembrane region" description="Helical" evidence="7">
    <location>
        <begin position="181"/>
        <end position="205"/>
    </location>
</feature>
<dbReference type="PANTHER" id="PTHR33362">
    <property type="entry name" value="SIALIC ACID TRAP TRANSPORTER PERMEASE PROTEIN SIAT-RELATED"/>
    <property type="match status" value="1"/>
</dbReference>
<comment type="function">
    <text evidence="7">Part of the tripartite ATP-independent periplasmic (TRAP) transport system.</text>
</comment>
<keyword evidence="4 7" id="KW-0812">Transmembrane</keyword>
<comment type="similarity">
    <text evidence="7">Belongs to the TRAP transporter large permease family.</text>
</comment>
<dbReference type="InterPro" id="IPR010656">
    <property type="entry name" value="DctM"/>
</dbReference>
<evidence type="ECO:0000256" key="6">
    <source>
        <dbReference type="ARBA" id="ARBA00023136"/>
    </source>
</evidence>
<evidence type="ECO:0000313" key="10">
    <source>
        <dbReference type="Proteomes" id="UP000278398"/>
    </source>
</evidence>
<keyword evidence="7" id="KW-0813">Transport</keyword>
<feature type="transmembrane region" description="Helical" evidence="7">
    <location>
        <begin position="104"/>
        <end position="133"/>
    </location>
</feature>
<sequence length="440" mass="45757">MARMLDPLTIGFIAIAAMLALSIIGVPVGIAMAGVAVVGLWTTGGPAFALNTLMNLPFAMASDYSFVVIPMFILMGAIASASGITQELFSFSNLILRSTRGGLYQATILASAGFAAISGSTLVNAALFTRIALSEMLRLGYDRAFSAGCIAAAGTIAALIPPSISFVIYGLLTGESVAELLIAGVVPGILTAAAYMIGSAFLVRAKPSLAPPPQPRASFGEIGRSAIALWATFLLAGLVIGGIYLGFTTPSGAGALGAIGALVIAVARRRLSTADLADCLRSAAGVTAALFIVIIGGLMFTRFFLVAGTVTSATDLLQALELSPIVFMLILIAVFIVLGMFMDPLAMQVMTLPFVYPMVTALGYDGVWFGVIMVKMVELAVLSPPVGMNLFAVIGAAEGKVRLPDIYRGILPFIAMEAVVLALLLSFPELSLWLPRQMFN</sequence>
<dbReference type="Pfam" id="PF06808">
    <property type="entry name" value="DctM"/>
    <property type="match status" value="1"/>
</dbReference>
<dbReference type="InterPro" id="IPR004681">
    <property type="entry name" value="TRAP_DctM"/>
</dbReference>
<evidence type="ECO:0000313" key="9">
    <source>
        <dbReference type="EMBL" id="RST84425.1"/>
    </source>
</evidence>
<evidence type="ECO:0000259" key="8">
    <source>
        <dbReference type="Pfam" id="PF06808"/>
    </source>
</evidence>
<dbReference type="OrthoDB" id="8043430at2"/>
<proteinExistence type="inferred from homology"/>
<dbReference type="PANTHER" id="PTHR33362:SF5">
    <property type="entry name" value="C4-DICARBOXYLATE TRAP TRANSPORTER LARGE PERMEASE PROTEIN DCTM"/>
    <property type="match status" value="1"/>
</dbReference>
<gene>
    <name evidence="9" type="ORF">EJC49_21060</name>
</gene>
<accession>A0A3R9YC96</accession>
<comment type="caution">
    <text evidence="9">The sequence shown here is derived from an EMBL/GenBank/DDBJ whole genome shotgun (WGS) entry which is preliminary data.</text>
</comment>
<dbReference type="PIRSF" id="PIRSF006066">
    <property type="entry name" value="HI0050"/>
    <property type="match status" value="1"/>
</dbReference>
<dbReference type="EMBL" id="RWKW01000093">
    <property type="protein sequence ID" value="RST84425.1"/>
    <property type="molecule type" value="Genomic_DNA"/>
</dbReference>
<dbReference type="AlphaFoldDB" id="A0A3R9YC96"/>
<keyword evidence="2" id="KW-1003">Cell membrane</keyword>
<feature type="transmembrane region" description="Helical" evidence="7">
    <location>
        <begin position="325"/>
        <end position="342"/>
    </location>
</feature>
<organism evidence="9 10">
    <name type="scientific">Aquibium carbonis</name>
    <dbReference type="NCBI Taxonomy" id="2495581"/>
    <lineage>
        <taxon>Bacteria</taxon>
        <taxon>Pseudomonadati</taxon>
        <taxon>Pseudomonadota</taxon>
        <taxon>Alphaproteobacteria</taxon>
        <taxon>Hyphomicrobiales</taxon>
        <taxon>Phyllobacteriaceae</taxon>
        <taxon>Aquibium</taxon>
    </lineage>
</organism>
<keyword evidence="10" id="KW-1185">Reference proteome</keyword>
<feature type="transmembrane region" description="Helical" evidence="7">
    <location>
        <begin position="379"/>
        <end position="397"/>
    </location>
</feature>
<evidence type="ECO:0000256" key="3">
    <source>
        <dbReference type="ARBA" id="ARBA00022519"/>
    </source>
</evidence>
<name>A0A3R9YC96_9HYPH</name>
<feature type="transmembrane region" description="Helical" evidence="7">
    <location>
        <begin position="145"/>
        <end position="169"/>
    </location>
</feature>
<comment type="subunit">
    <text evidence="7">The complex comprises the extracytoplasmic solute receptor protein and the two transmembrane proteins.</text>
</comment>
<dbReference type="GO" id="GO:0022857">
    <property type="term" value="F:transmembrane transporter activity"/>
    <property type="evidence" value="ECO:0007669"/>
    <property type="project" value="UniProtKB-UniRule"/>
</dbReference>
<evidence type="ECO:0000256" key="4">
    <source>
        <dbReference type="ARBA" id="ARBA00022692"/>
    </source>
</evidence>
<feature type="transmembrane region" description="Helical" evidence="7">
    <location>
        <begin position="226"/>
        <end position="247"/>
    </location>
</feature>
<evidence type="ECO:0000256" key="1">
    <source>
        <dbReference type="ARBA" id="ARBA00004429"/>
    </source>
</evidence>
<comment type="subcellular location">
    <subcellularLocation>
        <location evidence="1 7">Cell inner membrane</location>
        <topology evidence="1 7">Multi-pass membrane protein</topology>
    </subcellularLocation>
</comment>
<feature type="transmembrane region" description="Helical" evidence="7">
    <location>
        <begin position="354"/>
        <end position="373"/>
    </location>
</feature>
<evidence type="ECO:0000256" key="5">
    <source>
        <dbReference type="ARBA" id="ARBA00022989"/>
    </source>
</evidence>
<feature type="transmembrane region" description="Helical" evidence="7">
    <location>
        <begin position="409"/>
        <end position="427"/>
    </location>
</feature>
<protein>
    <recommendedName>
        <fullName evidence="7">TRAP transporter large permease protein</fullName>
    </recommendedName>
</protein>
<feature type="transmembrane region" description="Helical" evidence="7">
    <location>
        <begin position="64"/>
        <end position="84"/>
    </location>
</feature>
<feature type="transmembrane region" description="Helical" evidence="7">
    <location>
        <begin position="7"/>
        <end position="24"/>
    </location>
</feature>
<dbReference type="NCBIfam" id="TIGR00786">
    <property type="entry name" value="dctM"/>
    <property type="match status" value="1"/>
</dbReference>
<reference evidence="9 10" key="1">
    <citation type="submission" date="2018-12" db="EMBL/GenBank/DDBJ databases">
        <title>Mesorhizobium carbonis sp. nov., isolated from coal mine water.</title>
        <authorList>
            <person name="Xin W."/>
            <person name="Xu Z."/>
            <person name="Xiang F."/>
            <person name="Zhang J."/>
            <person name="Xi L."/>
            <person name="Liu J."/>
        </authorList>
    </citation>
    <scope>NUCLEOTIDE SEQUENCE [LARGE SCALE GENOMIC DNA]</scope>
    <source>
        <strain evidence="9 10">B2.3</strain>
    </source>
</reference>
<dbReference type="GO" id="GO:0005886">
    <property type="term" value="C:plasma membrane"/>
    <property type="evidence" value="ECO:0007669"/>
    <property type="project" value="UniProtKB-SubCell"/>
</dbReference>
<keyword evidence="6 7" id="KW-0472">Membrane</keyword>